<organism evidence="1 2">
    <name type="scientific">Epichloe bromicola</name>
    <dbReference type="NCBI Taxonomy" id="79588"/>
    <lineage>
        <taxon>Eukaryota</taxon>
        <taxon>Fungi</taxon>
        <taxon>Dikarya</taxon>
        <taxon>Ascomycota</taxon>
        <taxon>Pezizomycotina</taxon>
        <taxon>Sordariomycetes</taxon>
        <taxon>Hypocreomycetidae</taxon>
        <taxon>Hypocreales</taxon>
        <taxon>Clavicipitaceae</taxon>
        <taxon>Epichloe</taxon>
    </lineage>
</organism>
<comment type="caution">
    <text evidence="1">The sequence shown here is derived from an EMBL/GenBank/DDBJ whole genome shotgun (WGS) entry which is preliminary data.</text>
</comment>
<proteinExistence type="predicted"/>
<sequence>MTDDEMAAHDFVVSVKKFLGGIETVNFAEAEVSMHDNDGSQVLEVETYQDDSHPIHTLRWTQVKDKYIKINSYQYCKSVPPRSTKRGALRFIVPTGDGKGVRRELQAALDRLGRDKNRRRKLNVDSIKLVKETPMDMEWVIPLS</sequence>
<evidence type="ECO:0000313" key="1">
    <source>
        <dbReference type="EMBL" id="GAB0137404.1"/>
    </source>
</evidence>
<dbReference type="Proteomes" id="UP001562357">
    <property type="component" value="Unassembled WGS sequence"/>
</dbReference>
<accession>A0ABQ0CVE1</accession>
<evidence type="ECO:0000313" key="2">
    <source>
        <dbReference type="Proteomes" id="UP001562357"/>
    </source>
</evidence>
<keyword evidence="2" id="KW-1185">Reference proteome</keyword>
<protein>
    <submittedName>
        <fullName evidence="1">Uncharacterized protein</fullName>
    </submittedName>
</protein>
<name>A0ABQ0CVE1_9HYPO</name>
<reference evidence="2" key="1">
    <citation type="submission" date="2024-06" db="EMBL/GenBank/DDBJ databases">
        <title>Draft Genome Sequences of Epichloe bromicola Strains Isolated from Elymus ciliaris.</title>
        <authorList>
            <consortium name="Epichloe bromicola genome sequencing consortium"/>
            <person name="Miura A."/>
            <person name="Imano S."/>
            <person name="Ashida A."/>
            <person name="Sato I."/>
            <person name="Chiba S."/>
            <person name="Tanaka A."/>
            <person name="Camagna M."/>
            <person name="Takemoto D."/>
        </authorList>
    </citation>
    <scope>NUCLEOTIDE SEQUENCE [LARGE SCALE GENOMIC DNA]</scope>
    <source>
        <strain evidence="2">DP</strain>
    </source>
</reference>
<dbReference type="EMBL" id="BAAFGZ010000276">
    <property type="protein sequence ID" value="GAB0137404.1"/>
    <property type="molecule type" value="Genomic_DNA"/>
</dbReference>
<gene>
    <name evidence="1" type="primary">g5669</name>
    <name evidence="1" type="ORF">EsDP_00005669</name>
</gene>